<evidence type="ECO:0000313" key="3">
    <source>
        <dbReference type="Proteomes" id="UP001054837"/>
    </source>
</evidence>
<keyword evidence="1" id="KW-0472">Membrane</keyword>
<feature type="transmembrane region" description="Helical" evidence="1">
    <location>
        <begin position="59"/>
        <end position="81"/>
    </location>
</feature>
<evidence type="ECO:0000313" key="2">
    <source>
        <dbReference type="EMBL" id="GIY81529.1"/>
    </source>
</evidence>
<reference evidence="2 3" key="1">
    <citation type="submission" date="2021-06" db="EMBL/GenBank/DDBJ databases">
        <title>Caerostris darwini draft genome.</title>
        <authorList>
            <person name="Kono N."/>
            <person name="Arakawa K."/>
        </authorList>
    </citation>
    <scope>NUCLEOTIDE SEQUENCE [LARGE SCALE GENOMIC DNA]</scope>
</reference>
<protein>
    <submittedName>
        <fullName evidence="2">Solute carrier family 35 member G1</fullName>
    </submittedName>
</protein>
<dbReference type="Proteomes" id="UP001054837">
    <property type="component" value="Unassembled WGS sequence"/>
</dbReference>
<keyword evidence="1" id="KW-0812">Transmembrane</keyword>
<organism evidence="2 3">
    <name type="scientific">Caerostris darwini</name>
    <dbReference type="NCBI Taxonomy" id="1538125"/>
    <lineage>
        <taxon>Eukaryota</taxon>
        <taxon>Metazoa</taxon>
        <taxon>Ecdysozoa</taxon>
        <taxon>Arthropoda</taxon>
        <taxon>Chelicerata</taxon>
        <taxon>Arachnida</taxon>
        <taxon>Araneae</taxon>
        <taxon>Araneomorphae</taxon>
        <taxon>Entelegynae</taxon>
        <taxon>Araneoidea</taxon>
        <taxon>Araneidae</taxon>
        <taxon>Caerostris</taxon>
    </lineage>
</organism>
<keyword evidence="1" id="KW-1133">Transmembrane helix</keyword>
<comment type="caution">
    <text evidence="2">The sequence shown here is derived from an EMBL/GenBank/DDBJ whole genome shotgun (WGS) entry which is preliminary data.</text>
</comment>
<accession>A0AAV4WI96</accession>
<gene>
    <name evidence="2" type="primary">SLC35G1_2</name>
    <name evidence="2" type="ORF">CDAR_604271</name>
</gene>
<feature type="transmembrane region" description="Helical" evidence="1">
    <location>
        <begin position="6"/>
        <end position="25"/>
    </location>
</feature>
<dbReference type="AlphaFoldDB" id="A0AAV4WI96"/>
<name>A0AAV4WI96_9ARAC</name>
<dbReference type="EMBL" id="BPLQ01014636">
    <property type="protein sequence ID" value="GIY81529.1"/>
    <property type="molecule type" value="Genomic_DNA"/>
</dbReference>
<sequence>MQGFYVMLLGLFSYTGQTMLIMALQCECAGPVSTMKAASDIVLAFFWQTFLFSNTPDMFSIIGALLVGVSVVFVGVSKWVMSLPEDSPQRKRLRWIIA</sequence>
<keyword evidence="3" id="KW-1185">Reference proteome</keyword>
<proteinExistence type="predicted"/>
<evidence type="ECO:0000256" key="1">
    <source>
        <dbReference type="SAM" id="Phobius"/>
    </source>
</evidence>